<feature type="transmembrane region" description="Helical" evidence="1">
    <location>
        <begin position="90"/>
        <end position="111"/>
    </location>
</feature>
<dbReference type="Pfam" id="PF24365">
    <property type="entry name" value="DUF7521"/>
    <property type="match status" value="1"/>
</dbReference>
<dbReference type="OrthoDB" id="170398at2157"/>
<dbReference type="Proteomes" id="UP000509667">
    <property type="component" value="Chromosome"/>
</dbReference>
<evidence type="ECO:0000256" key="1">
    <source>
        <dbReference type="SAM" id="Phobius"/>
    </source>
</evidence>
<feature type="transmembrane region" description="Helical" evidence="1">
    <location>
        <begin position="6"/>
        <end position="30"/>
    </location>
</feature>
<accession>A0A7D5PB21</accession>
<evidence type="ECO:0000313" key="3">
    <source>
        <dbReference type="Proteomes" id="UP000509667"/>
    </source>
</evidence>
<name>A0A7D5PB21_9EURY</name>
<dbReference type="EMBL" id="CP058910">
    <property type="protein sequence ID" value="QLH78039.1"/>
    <property type="molecule type" value="Genomic_DNA"/>
</dbReference>
<proteinExistence type="predicted"/>
<dbReference type="InterPro" id="IPR055943">
    <property type="entry name" value="DUF7521"/>
</dbReference>
<feature type="transmembrane region" description="Helical" evidence="1">
    <location>
        <begin position="42"/>
        <end position="62"/>
    </location>
</feature>
<keyword evidence="1" id="KW-1133">Transmembrane helix</keyword>
<dbReference type="AlphaFoldDB" id="A0A7D5PB21"/>
<dbReference type="GeneID" id="56078666"/>
<dbReference type="KEGG" id="hrr:HZS55_12345"/>
<reference evidence="2 3" key="1">
    <citation type="submission" date="2020-07" db="EMBL/GenBank/DDBJ databases">
        <title>Halosimplex pelagicum sp. nov. and Halosimplex rubrum sp. nov., isolated from salted brown alga Laminaria, and emended description of the genus Halosimplex.</title>
        <authorList>
            <person name="Cui H."/>
        </authorList>
    </citation>
    <scope>NUCLEOTIDE SEQUENCE [LARGE SCALE GENOMIC DNA]</scope>
    <source>
        <strain evidence="2 3">R27</strain>
    </source>
</reference>
<keyword evidence="3" id="KW-1185">Reference proteome</keyword>
<gene>
    <name evidence="2" type="ORF">HZS55_12345</name>
</gene>
<keyword evidence="1" id="KW-0472">Membrane</keyword>
<protein>
    <submittedName>
        <fullName evidence="2">Uncharacterized protein</fullName>
    </submittedName>
</protein>
<keyword evidence="1" id="KW-0812">Transmembrane</keyword>
<sequence length="113" mass="11929">MSPHATPGTIVLVALKTITLILGGMITYFSYKAYRRSGAQPLWYLAVGFGVVTAGTFLAGAIDQAIRFSLFGVNVPLFGGNVDNQTVADFALAIESALTATGFAVIVYSLYSE</sequence>
<organism evidence="2 3">
    <name type="scientific">Halosimplex rubrum</name>
    <dbReference type="NCBI Taxonomy" id="869889"/>
    <lineage>
        <taxon>Archaea</taxon>
        <taxon>Methanobacteriati</taxon>
        <taxon>Methanobacteriota</taxon>
        <taxon>Stenosarchaea group</taxon>
        <taxon>Halobacteria</taxon>
        <taxon>Halobacteriales</taxon>
        <taxon>Haloarculaceae</taxon>
        <taxon>Halosimplex</taxon>
    </lineage>
</organism>
<dbReference type="RefSeq" id="WP_179907961.1">
    <property type="nucleotide sequence ID" value="NZ_CP058910.1"/>
</dbReference>
<evidence type="ECO:0000313" key="2">
    <source>
        <dbReference type="EMBL" id="QLH78039.1"/>
    </source>
</evidence>